<name>A0AAJ5UQZ4_LATCU</name>
<accession>A0AAJ5UQZ4</accession>
<reference evidence="1" key="1">
    <citation type="submission" date="2023-02" db="EMBL/GenBank/DDBJ databases">
        <title>Complete genome sequence of Lactobacillus curvatus CACC879 isolated from Pig feces.</title>
        <authorList>
            <person name="Park S."/>
            <person name="Park M.A."/>
            <person name="Kim D.-H."/>
            <person name="Kim Y."/>
        </authorList>
    </citation>
    <scope>NUCLEOTIDE SEQUENCE</scope>
    <source>
        <strain evidence="1">Curvatus</strain>
        <plasmid evidence="1">p1_CACC879</plasmid>
    </source>
</reference>
<dbReference type="RefSeq" id="WP_155275676.1">
    <property type="nucleotide sequence ID" value="NZ_CBCPIN010000012.1"/>
</dbReference>
<dbReference type="AlphaFoldDB" id="A0AAJ5UQZ4"/>
<organism evidence="1 2">
    <name type="scientific">Latilactobacillus curvatus</name>
    <name type="common">Lactobacillus curvatus</name>
    <dbReference type="NCBI Taxonomy" id="28038"/>
    <lineage>
        <taxon>Bacteria</taxon>
        <taxon>Bacillati</taxon>
        <taxon>Bacillota</taxon>
        <taxon>Bacilli</taxon>
        <taxon>Lactobacillales</taxon>
        <taxon>Lactobacillaceae</taxon>
        <taxon>Latilactobacillus</taxon>
    </lineage>
</organism>
<evidence type="ECO:0000313" key="2">
    <source>
        <dbReference type="Proteomes" id="UP001215533"/>
    </source>
</evidence>
<proteinExistence type="predicted"/>
<dbReference type="Proteomes" id="UP001215533">
    <property type="component" value="Plasmid p1_CACC879"/>
</dbReference>
<protein>
    <submittedName>
        <fullName evidence="1">Uncharacterized protein</fullName>
    </submittedName>
</protein>
<keyword evidence="1" id="KW-0614">Plasmid</keyword>
<dbReference type="EMBL" id="CP117684">
    <property type="protein sequence ID" value="WDC92859.1"/>
    <property type="molecule type" value="Genomic_DNA"/>
</dbReference>
<geneLocation type="plasmid" evidence="1 2">
    <name>p1_CACC879</name>
</geneLocation>
<evidence type="ECO:0000313" key="1">
    <source>
        <dbReference type="EMBL" id="WDC92859.1"/>
    </source>
</evidence>
<sequence length="53" mass="6360">MSIDKMKRDILNSPMAEVRGTDRIQQMLDRHDESFIKRMYQLMVDDEEVAIME</sequence>
<gene>
    <name evidence="1" type="ORF">PSR33_09880</name>
</gene>